<organism evidence="1 2">
    <name type="scientific">Desulfosarcina ovata subsp. sediminis</name>
    <dbReference type="NCBI Taxonomy" id="885957"/>
    <lineage>
        <taxon>Bacteria</taxon>
        <taxon>Pseudomonadati</taxon>
        <taxon>Thermodesulfobacteriota</taxon>
        <taxon>Desulfobacteria</taxon>
        <taxon>Desulfobacterales</taxon>
        <taxon>Desulfosarcinaceae</taxon>
        <taxon>Desulfosarcina</taxon>
    </lineage>
</organism>
<dbReference type="KEGG" id="dov:DSCO28_17520"/>
<sequence length="50" mass="5666">MLDADPQCNLSSLLLCDNFEKYYLNEATKNDNLKDGVKVAFEDKPTGIRD</sequence>
<gene>
    <name evidence="1" type="ORF">DSCO28_17520</name>
</gene>
<evidence type="ECO:0000313" key="1">
    <source>
        <dbReference type="EMBL" id="BBO81186.1"/>
    </source>
</evidence>
<evidence type="ECO:0000313" key="2">
    <source>
        <dbReference type="Proteomes" id="UP000425960"/>
    </source>
</evidence>
<dbReference type="Proteomes" id="UP000425960">
    <property type="component" value="Chromosome"/>
</dbReference>
<dbReference type="EMBL" id="AP021876">
    <property type="protein sequence ID" value="BBO81186.1"/>
    <property type="molecule type" value="Genomic_DNA"/>
</dbReference>
<reference evidence="1 2" key="1">
    <citation type="submission" date="2019-11" db="EMBL/GenBank/DDBJ databases">
        <title>Comparative genomics of hydrocarbon-degrading Desulfosarcina strains.</title>
        <authorList>
            <person name="Watanabe M."/>
            <person name="Kojima H."/>
            <person name="Fukui M."/>
        </authorList>
    </citation>
    <scope>NUCLEOTIDE SEQUENCE [LARGE SCALE GENOMIC DNA]</scope>
    <source>
        <strain evidence="1 2">28bB2T</strain>
    </source>
</reference>
<name>A0A5K7ZJK7_9BACT</name>
<proteinExistence type="predicted"/>
<accession>A0A5K7ZJK7</accession>
<dbReference type="AlphaFoldDB" id="A0A5K7ZJK7"/>
<protein>
    <submittedName>
        <fullName evidence="1">Uncharacterized protein</fullName>
    </submittedName>
</protein>